<dbReference type="Pfam" id="PF15815">
    <property type="entry name" value="MKRN1_C"/>
    <property type="match status" value="1"/>
</dbReference>
<evidence type="ECO:0000256" key="4">
    <source>
        <dbReference type="ARBA" id="ARBA00022833"/>
    </source>
</evidence>
<dbReference type="SUPFAM" id="SSF57850">
    <property type="entry name" value="RING/U-box"/>
    <property type="match status" value="1"/>
</dbReference>
<dbReference type="InterPro" id="IPR001841">
    <property type="entry name" value="Znf_RING"/>
</dbReference>
<comment type="caution">
    <text evidence="8">The sequence shown here is derived from an EMBL/GenBank/DDBJ whole genome shotgun (WGS) entry which is preliminary data.</text>
</comment>
<dbReference type="CDD" id="cd16730">
    <property type="entry name" value="RING-HC_MKRN1_3"/>
    <property type="match status" value="1"/>
</dbReference>
<dbReference type="PROSITE" id="PS50089">
    <property type="entry name" value="ZF_RING_2"/>
    <property type="match status" value="1"/>
</dbReference>
<evidence type="ECO:0000256" key="6">
    <source>
        <dbReference type="SAM" id="MobiDB-lite"/>
    </source>
</evidence>
<dbReference type="InterPro" id="IPR045072">
    <property type="entry name" value="MKRN-like"/>
</dbReference>
<name>A0ABQ9TFC5_SAGOE</name>
<keyword evidence="4" id="KW-0862">Zinc</keyword>
<dbReference type="InterPro" id="IPR017907">
    <property type="entry name" value="Znf_RING_CS"/>
</dbReference>
<dbReference type="InterPro" id="IPR018957">
    <property type="entry name" value="Znf_C3HC4_RING-type"/>
</dbReference>
<proteinExistence type="predicted"/>
<sequence length="266" mass="31163">MLQWKSADMGKTRLHKDSCDMCGLQVLHPIDATHRSQHIKWCIEAHEKDMEISFAVQHSKDMLCGICMGVVYEKANPSEHCFGVLSNCNHTYCLKCIRKWRSATQFESKIMKSCPECRITSNFVLPSEYWVEKKEEKKKLVQKYKEAMNNKAHRSMHTLIAVERIHRDRKWEHQADTGPNKETASGNSLRKENSNPFDIEEDVTFELGEMLMLLTAGGDDELTDSEDQWELFHDGRFFMTWIYSNLVWRVNWSADPRQQLFPVVVW</sequence>
<gene>
    <name evidence="8" type="primary">MKRN1_4</name>
    <name evidence="8" type="ORF">P7K49_038662</name>
</gene>
<keyword evidence="3 5" id="KW-0863">Zinc-finger</keyword>
<dbReference type="EMBL" id="JASSZA010000023">
    <property type="protein sequence ID" value="KAK2083426.1"/>
    <property type="molecule type" value="Genomic_DNA"/>
</dbReference>
<dbReference type="InterPro" id="IPR013083">
    <property type="entry name" value="Znf_RING/FYVE/PHD"/>
</dbReference>
<keyword evidence="9" id="KW-1185">Reference proteome</keyword>
<protein>
    <submittedName>
        <fullName evidence="8">E3 ubiquitin-protein ligase makorin-1</fullName>
    </submittedName>
</protein>
<dbReference type="Pfam" id="PF00097">
    <property type="entry name" value="zf-C3HC4"/>
    <property type="match status" value="1"/>
</dbReference>
<organism evidence="8 9">
    <name type="scientific">Saguinus oedipus</name>
    <name type="common">Cotton-top tamarin</name>
    <name type="synonym">Oedipomidas oedipus</name>
    <dbReference type="NCBI Taxonomy" id="9490"/>
    <lineage>
        <taxon>Eukaryota</taxon>
        <taxon>Metazoa</taxon>
        <taxon>Chordata</taxon>
        <taxon>Craniata</taxon>
        <taxon>Vertebrata</taxon>
        <taxon>Euteleostomi</taxon>
        <taxon>Mammalia</taxon>
        <taxon>Eutheria</taxon>
        <taxon>Euarchontoglires</taxon>
        <taxon>Primates</taxon>
        <taxon>Haplorrhini</taxon>
        <taxon>Platyrrhini</taxon>
        <taxon>Cebidae</taxon>
        <taxon>Callitrichinae</taxon>
        <taxon>Saguinus</taxon>
    </lineage>
</organism>
<evidence type="ECO:0000256" key="5">
    <source>
        <dbReference type="PROSITE-ProRule" id="PRU00175"/>
    </source>
</evidence>
<keyword evidence="1" id="KW-0808">Transferase</keyword>
<accession>A0ABQ9TFC5</accession>
<feature type="region of interest" description="Disordered" evidence="6">
    <location>
        <begin position="170"/>
        <end position="194"/>
    </location>
</feature>
<evidence type="ECO:0000256" key="3">
    <source>
        <dbReference type="ARBA" id="ARBA00022771"/>
    </source>
</evidence>
<dbReference type="SMART" id="SM00184">
    <property type="entry name" value="RING"/>
    <property type="match status" value="1"/>
</dbReference>
<dbReference type="InterPro" id="IPR031644">
    <property type="entry name" value="MKRN1_C"/>
</dbReference>
<evidence type="ECO:0000256" key="1">
    <source>
        <dbReference type="ARBA" id="ARBA00022679"/>
    </source>
</evidence>
<feature type="domain" description="RING-type" evidence="7">
    <location>
        <begin position="64"/>
        <end position="118"/>
    </location>
</feature>
<evidence type="ECO:0000313" key="8">
    <source>
        <dbReference type="EMBL" id="KAK2083426.1"/>
    </source>
</evidence>
<evidence type="ECO:0000256" key="2">
    <source>
        <dbReference type="ARBA" id="ARBA00022723"/>
    </source>
</evidence>
<dbReference type="PANTHER" id="PTHR11224">
    <property type="entry name" value="MAKORIN-RELATED"/>
    <property type="match status" value="1"/>
</dbReference>
<reference evidence="8 9" key="1">
    <citation type="submission" date="2023-05" db="EMBL/GenBank/DDBJ databases">
        <title>B98-5 Cell Line De Novo Hybrid Assembly: An Optical Mapping Approach.</title>
        <authorList>
            <person name="Kananen K."/>
            <person name="Auerbach J.A."/>
            <person name="Kautto E."/>
            <person name="Blachly J.S."/>
        </authorList>
    </citation>
    <scope>NUCLEOTIDE SEQUENCE [LARGE SCALE GENOMIC DNA]</scope>
    <source>
        <strain evidence="8">B95-8</strain>
        <tissue evidence="8">Cell line</tissue>
    </source>
</reference>
<keyword evidence="2" id="KW-0479">Metal-binding</keyword>
<dbReference type="PANTHER" id="PTHR11224:SF37">
    <property type="entry name" value="E3 UBIQUITIN-PROTEIN LIGASE MAKORIN-1"/>
    <property type="match status" value="1"/>
</dbReference>
<evidence type="ECO:0000259" key="7">
    <source>
        <dbReference type="PROSITE" id="PS50089"/>
    </source>
</evidence>
<dbReference type="Gene3D" id="3.30.40.10">
    <property type="entry name" value="Zinc/RING finger domain, C3HC4 (zinc finger)"/>
    <property type="match status" value="1"/>
</dbReference>
<dbReference type="Proteomes" id="UP001266305">
    <property type="component" value="Unassembled WGS sequence"/>
</dbReference>
<dbReference type="PROSITE" id="PS00518">
    <property type="entry name" value="ZF_RING_1"/>
    <property type="match status" value="1"/>
</dbReference>
<evidence type="ECO:0000313" key="9">
    <source>
        <dbReference type="Proteomes" id="UP001266305"/>
    </source>
</evidence>